<evidence type="ECO:0000313" key="8">
    <source>
        <dbReference type="Proteomes" id="UP000003806"/>
    </source>
</evidence>
<organism evidence="7 8">
    <name type="scientific">Jonquetella anthropi DSM 22815</name>
    <dbReference type="NCBI Taxonomy" id="885272"/>
    <lineage>
        <taxon>Bacteria</taxon>
        <taxon>Thermotogati</taxon>
        <taxon>Synergistota</taxon>
        <taxon>Synergistia</taxon>
        <taxon>Synergistales</taxon>
        <taxon>Dethiosulfovibrionaceae</taxon>
        <taxon>Jonquetella</taxon>
    </lineage>
</organism>
<evidence type="ECO:0000313" key="7">
    <source>
        <dbReference type="EMBL" id="EHM13487.1"/>
    </source>
</evidence>
<evidence type="ECO:0000256" key="2">
    <source>
        <dbReference type="ARBA" id="ARBA00022840"/>
    </source>
</evidence>
<dbReference type="EMBL" id="CM001376">
    <property type="protein sequence ID" value="EHM13487.1"/>
    <property type="molecule type" value="Genomic_DNA"/>
</dbReference>
<evidence type="ECO:0000256" key="3">
    <source>
        <dbReference type="ARBA" id="ARBA00023134"/>
    </source>
</evidence>
<dbReference type="HOGENOM" id="CLU_059558_0_0_0"/>
<dbReference type="OrthoDB" id="9784461at2"/>
<sequence length="295" mass="32742">MPVGRVFVVTGQSGSGKSCVLDALEDQGFFTVDNLPAPMLPALASLVGGRSSEERDVAAVVDARSEALLTELPSAIRALRDQGVRLTVLFMEASEETLIRRYRFTRRRHPFGFKESLLDGIRAERQMLHAVRQLADLVIDTTRFDAAELKRHVLSLIDKGKESVDVLVTSFGFKYGNPADADFLFDVRFLANPYYEPELKDKSGLDEPVRQYIFERSPANEFLCSCYDLLASILHVCHNSGKNYIHVALGCTGGRHRSVFAAEWLAERLSQLPGVTVNVNHRDLKRGSGSELISG</sequence>
<keyword evidence="8" id="KW-1185">Reference proteome</keyword>
<feature type="domain" description="RapZ-like N-terminal" evidence="5">
    <location>
        <begin position="6"/>
        <end position="153"/>
    </location>
</feature>
<dbReference type="InterPro" id="IPR053930">
    <property type="entry name" value="RapZ-like_N"/>
</dbReference>
<keyword evidence="7" id="KW-0808">Transferase</keyword>
<dbReference type="Gene3D" id="3.40.50.300">
    <property type="entry name" value="P-loop containing nucleotide triphosphate hydrolases"/>
    <property type="match status" value="1"/>
</dbReference>
<name>H0ULC8_9BACT</name>
<dbReference type="HAMAP" id="MF_00636">
    <property type="entry name" value="RapZ_like"/>
    <property type="match status" value="1"/>
</dbReference>
<keyword evidence="7" id="KW-0418">Kinase</keyword>
<evidence type="ECO:0000256" key="1">
    <source>
        <dbReference type="ARBA" id="ARBA00022741"/>
    </source>
</evidence>
<feature type="binding site" evidence="4">
    <location>
        <begin position="11"/>
        <end position="18"/>
    </location>
    <ligand>
        <name>ATP</name>
        <dbReference type="ChEBI" id="CHEBI:30616"/>
    </ligand>
</feature>
<dbReference type="GO" id="GO:0016301">
    <property type="term" value="F:kinase activity"/>
    <property type="evidence" value="ECO:0007669"/>
    <property type="project" value="UniProtKB-KW"/>
</dbReference>
<keyword evidence="2 4" id="KW-0067">ATP-binding</keyword>
<dbReference type="STRING" id="885272.JonanDRAFT_1120"/>
<keyword evidence="3 4" id="KW-0342">GTP-binding</keyword>
<evidence type="ECO:0000259" key="5">
    <source>
        <dbReference type="Pfam" id="PF03668"/>
    </source>
</evidence>
<dbReference type="PANTHER" id="PTHR30448:SF0">
    <property type="entry name" value="RNASE ADAPTER PROTEIN RAPZ"/>
    <property type="match status" value="1"/>
</dbReference>
<reference evidence="7 8" key="1">
    <citation type="submission" date="2011-11" db="EMBL/GenBank/DDBJ databases">
        <title>The Noncontiguous Finished genome of Jonquetella anthropi DSM 22815.</title>
        <authorList>
            <consortium name="US DOE Joint Genome Institute (JGI-PGF)"/>
            <person name="Lucas S."/>
            <person name="Copeland A."/>
            <person name="Lapidus A."/>
            <person name="Glavina del Rio T."/>
            <person name="Dalin E."/>
            <person name="Tice H."/>
            <person name="Bruce D."/>
            <person name="Goodwin L."/>
            <person name="Pitluck S."/>
            <person name="Peters L."/>
            <person name="Mikhailova N."/>
            <person name="Held B."/>
            <person name="Kyrpides N."/>
            <person name="Mavromatis K."/>
            <person name="Ivanova N."/>
            <person name="Markowitz V."/>
            <person name="Cheng J.-F."/>
            <person name="Hugenholtz P."/>
            <person name="Woyke T."/>
            <person name="Wu D."/>
            <person name="Gronow S."/>
            <person name="Wellnitz S."/>
            <person name="Brambilla E."/>
            <person name="Klenk H.-P."/>
            <person name="Eisen J.A."/>
        </authorList>
    </citation>
    <scope>NUCLEOTIDE SEQUENCE [LARGE SCALE GENOMIC DNA]</scope>
    <source>
        <strain evidence="7 8">DSM 22815</strain>
    </source>
</reference>
<proteinExistence type="inferred from homology"/>
<dbReference type="eggNOG" id="COG1660">
    <property type="taxonomic scope" value="Bacteria"/>
</dbReference>
<evidence type="ECO:0000259" key="6">
    <source>
        <dbReference type="Pfam" id="PF22740"/>
    </source>
</evidence>
<dbReference type="Pfam" id="PF03668">
    <property type="entry name" value="RapZ-like_N"/>
    <property type="match status" value="1"/>
</dbReference>
<dbReference type="RefSeq" id="WP_008521567.1">
    <property type="nucleotide sequence ID" value="NZ_CM001376.1"/>
</dbReference>
<dbReference type="PANTHER" id="PTHR30448">
    <property type="entry name" value="RNASE ADAPTER PROTEIN RAPZ"/>
    <property type="match status" value="1"/>
</dbReference>
<dbReference type="Pfam" id="PF22740">
    <property type="entry name" value="PapZ_C"/>
    <property type="match status" value="1"/>
</dbReference>
<accession>H0ULC8</accession>
<dbReference type="GO" id="GO:0005524">
    <property type="term" value="F:ATP binding"/>
    <property type="evidence" value="ECO:0007669"/>
    <property type="project" value="UniProtKB-UniRule"/>
</dbReference>
<feature type="binding site" evidence="4">
    <location>
        <begin position="62"/>
        <end position="65"/>
    </location>
    <ligand>
        <name>GTP</name>
        <dbReference type="ChEBI" id="CHEBI:37565"/>
    </ligand>
</feature>
<dbReference type="InterPro" id="IPR053931">
    <property type="entry name" value="RapZ_C"/>
</dbReference>
<feature type="domain" description="RapZ C-terminal" evidence="6">
    <location>
        <begin position="165"/>
        <end position="285"/>
    </location>
</feature>
<dbReference type="Proteomes" id="UP000003806">
    <property type="component" value="Chromosome"/>
</dbReference>
<evidence type="ECO:0000256" key="4">
    <source>
        <dbReference type="HAMAP-Rule" id="MF_00636"/>
    </source>
</evidence>
<dbReference type="GO" id="GO:0005525">
    <property type="term" value="F:GTP binding"/>
    <property type="evidence" value="ECO:0007669"/>
    <property type="project" value="UniProtKB-UniRule"/>
</dbReference>
<dbReference type="InterPro" id="IPR027417">
    <property type="entry name" value="P-loop_NTPase"/>
</dbReference>
<gene>
    <name evidence="7" type="ORF">JonanDRAFT_1120</name>
</gene>
<dbReference type="AlphaFoldDB" id="H0ULC8"/>
<dbReference type="PIRSF" id="PIRSF005052">
    <property type="entry name" value="P-loopkin"/>
    <property type="match status" value="1"/>
</dbReference>
<keyword evidence="1 4" id="KW-0547">Nucleotide-binding</keyword>
<dbReference type="InterPro" id="IPR005337">
    <property type="entry name" value="RapZ-like"/>
</dbReference>
<dbReference type="SUPFAM" id="SSF52540">
    <property type="entry name" value="P-loop containing nucleoside triphosphate hydrolases"/>
    <property type="match status" value="1"/>
</dbReference>
<protein>
    <submittedName>
        <fullName evidence="7">Putative P-loop-containing kinase</fullName>
    </submittedName>
</protein>
<dbReference type="NCBIfam" id="NF003828">
    <property type="entry name" value="PRK05416.1"/>
    <property type="match status" value="1"/>
</dbReference>